<protein>
    <submittedName>
        <fullName evidence="1">Uncharacterized protein</fullName>
    </submittedName>
</protein>
<proteinExistence type="predicted"/>
<dbReference type="AlphaFoldDB" id="A0A0A9TMQ7"/>
<dbReference type="EMBL" id="GBRH01236854">
    <property type="protein sequence ID" value="JAD61041.1"/>
    <property type="molecule type" value="Transcribed_RNA"/>
</dbReference>
<name>A0A0A9TMQ7_ARUDO</name>
<reference evidence="1" key="2">
    <citation type="journal article" date="2015" name="Data Brief">
        <title>Shoot transcriptome of the giant reed, Arundo donax.</title>
        <authorList>
            <person name="Barrero R.A."/>
            <person name="Guerrero F.D."/>
            <person name="Moolhuijzen P."/>
            <person name="Goolsby J.A."/>
            <person name="Tidwell J."/>
            <person name="Bellgard S.E."/>
            <person name="Bellgard M.I."/>
        </authorList>
    </citation>
    <scope>NUCLEOTIDE SEQUENCE</scope>
    <source>
        <tissue evidence="1">Shoot tissue taken approximately 20 cm above the soil surface</tissue>
    </source>
</reference>
<evidence type="ECO:0000313" key="1">
    <source>
        <dbReference type="EMBL" id="JAD61041.1"/>
    </source>
</evidence>
<organism evidence="1">
    <name type="scientific">Arundo donax</name>
    <name type="common">Giant reed</name>
    <name type="synonym">Donax arundinaceus</name>
    <dbReference type="NCBI Taxonomy" id="35708"/>
    <lineage>
        <taxon>Eukaryota</taxon>
        <taxon>Viridiplantae</taxon>
        <taxon>Streptophyta</taxon>
        <taxon>Embryophyta</taxon>
        <taxon>Tracheophyta</taxon>
        <taxon>Spermatophyta</taxon>
        <taxon>Magnoliopsida</taxon>
        <taxon>Liliopsida</taxon>
        <taxon>Poales</taxon>
        <taxon>Poaceae</taxon>
        <taxon>PACMAD clade</taxon>
        <taxon>Arundinoideae</taxon>
        <taxon>Arundineae</taxon>
        <taxon>Arundo</taxon>
    </lineage>
</organism>
<accession>A0A0A9TMQ7</accession>
<sequence>MQRVISAATPKDGSEIGKITIDHASG</sequence>
<reference evidence="1" key="1">
    <citation type="submission" date="2014-09" db="EMBL/GenBank/DDBJ databases">
        <authorList>
            <person name="Magalhaes I.L.F."/>
            <person name="Oliveira U."/>
            <person name="Santos F.R."/>
            <person name="Vidigal T.H.D.A."/>
            <person name="Brescovit A.D."/>
            <person name="Santos A.J."/>
        </authorList>
    </citation>
    <scope>NUCLEOTIDE SEQUENCE</scope>
    <source>
        <tissue evidence="1">Shoot tissue taken approximately 20 cm above the soil surface</tissue>
    </source>
</reference>